<evidence type="ECO:0000313" key="2">
    <source>
        <dbReference type="EMBL" id="AIL44452.1"/>
    </source>
</evidence>
<organism evidence="2 3">
    <name type="scientific">Elizabethkingia anophelis NUHP1</name>
    <dbReference type="NCBI Taxonomy" id="1338011"/>
    <lineage>
        <taxon>Bacteria</taxon>
        <taxon>Pseudomonadati</taxon>
        <taxon>Bacteroidota</taxon>
        <taxon>Flavobacteriia</taxon>
        <taxon>Flavobacteriales</taxon>
        <taxon>Weeksellaceae</taxon>
        <taxon>Elizabethkingia</taxon>
    </lineage>
</organism>
<evidence type="ECO:0000313" key="3">
    <source>
        <dbReference type="Proteomes" id="UP000028933"/>
    </source>
</evidence>
<proteinExistence type="predicted"/>
<name>A0A077EAD8_9FLAO</name>
<keyword evidence="1" id="KW-1133">Transmembrane helix</keyword>
<accession>A0A077EAD8</accession>
<keyword evidence="1" id="KW-0812">Transmembrane</keyword>
<dbReference type="HOGENOM" id="CLU_3199245_0_0_10"/>
<dbReference type="STRING" id="1338011.BD94_0677"/>
<keyword evidence="1" id="KW-0472">Membrane</keyword>
<gene>
    <name evidence="2" type="ORF">BD94_0677</name>
</gene>
<feature type="transmembrane region" description="Helical" evidence="1">
    <location>
        <begin position="12"/>
        <end position="34"/>
    </location>
</feature>
<dbReference type="Proteomes" id="UP000028933">
    <property type="component" value="Chromosome"/>
</dbReference>
<dbReference type="EMBL" id="CP007547">
    <property type="protein sequence ID" value="AIL44452.1"/>
    <property type="molecule type" value="Genomic_DNA"/>
</dbReference>
<protein>
    <submittedName>
        <fullName evidence="2">Uncharacterized protein</fullName>
    </submittedName>
</protein>
<dbReference type="AlphaFoldDB" id="A0A077EAD8"/>
<dbReference type="KEGG" id="eao:BD94_0677"/>
<sequence>MKESDRNIPNGLVLGVIGILVVMIIVYLIMALFFPDVLTSMSEAK</sequence>
<reference evidence="2" key="2">
    <citation type="journal article" date="2015" name="Genome Biol. Evol.">
        <title>Complete Genome Sequence and Transcriptomic Analysis of the Novel Pathogen Elizabethkingia anophelis in Response to Oxidative Stress.</title>
        <authorList>
            <person name="Li Y."/>
            <person name="Liu Y."/>
            <person name="Chew S.C."/>
            <person name="Tay M."/>
            <person name="Salido M.M."/>
            <person name="Teo J."/>
            <person name="Lauro F.M."/>
            <person name="Givskov M."/>
            <person name="Yang L."/>
        </authorList>
    </citation>
    <scope>NUCLEOTIDE SEQUENCE</scope>
    <source>
        <strain evidence="2">NUHP1</strain>
    </source>
</reference>
<dbReference type="RefSeq" id="WP_021348829.1">
    <property type="nucleotide sequence ID" value="NZ_CP007547.1"/>
</dbReference>
<evidence type="ECO:0000256" key="1">
    <source>
        <dbReference type="SAM" id="Phobius"/>
    </source>
</evidence>
<reference evidence="2" key="1">
    <citation type="journal article" date="2013" name="Lancet">
        <title>First case of E anophelis outbreak in an intensive-care unit.</title>
        <authorList>
            <person name="Teo J."/>
            <person name="Tan S.Y."/>
            <person name="Tay M."/>
            <person name="Ding Y."/>
            <person name="Kjelleberg S."/>
            <person name="Givskov M."/>
            <person name="Lin R.T."/>
            <person name="Yang L."/>
        </authorList>
    </citation>
    <scope>NUCLEOTIDE SEQUENCE [LARGE SCALE GENOMIC DNA]</scope>
    <source>
        <strain evidence="2">NUHP1</strain>
    </source>
</reference>